<comment type="caution">
    <text evidence="2">The sequence shown here is derived from an EMBL/GenBank/DDBJ whole genome shotgun (WGS) entry which is preliminary data.</text>
</comment>
<dbReference type="AlphaFoldDB" id="A0A9N8D9N7"/>
<evidence type="ECO:0000313" key="2">
    <source>
        <dbReference type="EMBL" id="CAB9496799.1"/>
    </source>
</evidence>
<accession>A0A9N8D9N7</accession>
<dbReference type="Proteomes" id="UP001153069">
    <property type="component" value="Unassembled WGS sequence"/>
</dbReference>
<evidence type="ECO:0000256" key="1">
    <source>
        <dbReference type="SAM" id="SignalP"/>
    </source>
</evidence>
<feature type="chain" id="PRO_5040452752" evidence="1">
    <location>
        <begin position="16"/>
        <end position="326"/>
    </location>
</feature>
<organism evidence="2 3">
    <name type="scientific">Seminavis robusta</name>
    <dbReference type="NCBI Taxonomy" id="568900"/>
    <lineage>
        <taxon>Eukaryota</taxon>
        <taxon>Sar</taxon>
        <taxon>Stramenopiles</taxon>
        <taxon>Ochrophyta</taxon>
        <taxon>Bacillariophyta</taxon>
        <taxon>Bacillariophyceae</taxon>
        <taxon>Bacillariophycidae</taxon>
        <taxon>Naviculales</taxon>
        <taxon>Naviculaceae</taxon>
        <taxon>Seminavis</taxon>
    </lineage>
</organism>
<dbReference type="EMBL" id="CAICTM010000009">
    <property type="protein sequence ID" value="CAB9496799.1"/>
    <property type="molecule type" value="Genomic_DNA"/>
</dbReference>
<sequence length="326" mass="38680">MTVLFWWSHGRRLLSEWLSALMTLFQRRKSVTTRQHGFFGGANADHCSLKDLMETIQFHRQDHFRLYIDCDDLATLKDCHSFLDQWKRAWKGNTYITRVTITITTSTPTAAPTPTQNNPLDMKTRLNQILLQVGHLPHLKEICLSDICEDEDVYVFPIWIVTQWLQQAKQMEKIKFYMAHLSLTTVTPDQQDLVEPLAQQLQNHPSLSCLEFDHCTYSTHNPLLVNQDKLYQAFVQSAKRNWNIRRIAIQSSCCRRHSLQDSMDYHCKLNRQRKQWFQTLYHQHRHQHQHEHQPLQRILEQLPTSDLDSLYYYLLKVNPIFIHCGI</sequence>
<protein>
    <submittedName>
        <fullName evidence="2">Uncharacterized protein</fullName>
    </submittedName>
</protein>
<proteinExistence type="predicted"/>
<keyword evidence="3" id="KW-1185">Reference proteome</keyword>
<gene>
    <name evidence="2" type="ORF">SEMRO_9_G007650.1</name>
</gene>
<evidence type="ECO:0000313" key="3">
    <source>
        <dbReference type="Proteomes" id="UP001153069"/>
    </source>
</evidence>
<reference evidence="2" key="1">
    <citation type="submission" date="2020-06" db="EMBL/GenBank/DDBJ databases">
        <authorList>
            <consortium name="Plant Systems Biology data submission"/>
        </authorList>
    </citation>
    <scope>NUCLEOTIDE SEQUENCE</scope>
    <source>
        <strain evidence="2">D6</strain>
    </source>
</reference>
<feature type="signal peptide" evidence="1">
    <location>
        <begin position="1"/>
        <end position="15"/>
    </location>
</feature>
<keyword evidence="1" id="KW-0732">Signal</keyword>
<name>A0A9N8D9N7_9STRA</name>